<feature type="transmembrane region" description="Helical" evidence="8">
    <location>
        <begin position="35"/>
        <end position="55"/>
    </location>
</feature>
<feature type="transmembrane region" description="Helical" evidence="8">
    <location>
        <begin position="288"/>
        <end position="309"/>
    </location>
</feature>
<keyword evidence="2" id="KW-1003">Cell membrane</keyword>
<comment type="similarity">
    <text evidence="7">Belongs to the glycosyltransferase 87 family.</text>
</comment>
<keyword evidence="4 8" id="KW-0812">Transmembrane</keyword>
<feature type="transmembrane region" description="Helical" evidence="8">
    <location>
        <begin position="321"/>
        <end position="346"/>
    </location>
</feature>
<feature type="transmembrane region" description="Helical" evidence="8">
    <location>
        <begin position="122"/>
        <end position="139"/>
    </location>
</feature>
<evidence type="ECO:0000256" key="1">
    <source>
        <dbReference type="ARBA" id="ARBA00004651"/>
    </source>
</evidence>
<dbReference type="STRING" id="1379680.GCA_001612615_06103"/>
<keyword evidence="5 8" id="KW-1133">Transmembrane helix</keyword>
<feature type="transmembrane region" description="Helical" evidence="8">
    <location>
        <begin position="397"/>
        <end position="417"/>
    </location>
</feature>
<dbReference type="EMBL" id="OBEG01000002">
    <property type="protein sequence ID" value="SNY81515.1"/>
    <property type="molecule type" value="Genomic_DNA"/>
</dbReference>
<evidence type="ECO:0000256" key="5">
    <source>
        <dbReference type="ARBA" id="ARBA00022989"/>
    </source>
</evidence>
<keyword evidence="10" id="KW-1185">Reference proteome</keyword>
<proteinExistence type="inferred from homology"/>
<accession>A0A285L981</accession>
<dbReference type="GO" id="GO:0016758">
    <property type="term" value="F:hexosyltransferase activity"/>
    <property type="evidence" value="ECO:0007669"/>
    <property type="project" value="InterPro"/>
</dbReference>
<evidence type="ECO:0000256" key="2">
    <source>
        <dbReference type="ARBA" id="ARBA00022475"/>
    </source>
</evidence>
<protein>
    <submittedName>
        <fullName evidence="9">Alpha-1,2-mannosyltransferase</fullName>
    </submittedName>
</protein>
<keyword evidence="6 8" id="KW-0472">Membrane</keyword>
<feature type="transmembrane region" description="Helical" evidence="8">
    <location>
        <begin position="170"/>
        <end position="188"/>
    </location>
</feature>
<reference evidence="9 10" key="1">
    <citation type="submission" date="2017-09" db="EMBL/GenBank/DDBJ databases">
        <authorList>
            <person name="Ehlers B."/>
            <person name="Leendertz F.H."/>
        </authorList>
    </citation>
    <scope>NUCLEOTIDE SEQUENCE [LARGE SCALE GENOMIC DNA]</scope>
    <source>
        <strain evidence="9 10">DSM 45537</strain>
    </source>
</reference>
<sequence length="442" mass="49584">MRFGNEWLRLGRYFPSRRTERTPSARPLEFPRSTATLLLLLACAITAVTLIFTTVDPWLDKAGILAGGLDVHVYRDGAWRILHDHPLYTEPTVRGLLYTYTPFSAIVFLPTNLIAWELLSPIWLTLNLGVLFGCVMMSWRLLGYRWTARLATASGLLALTFAFIEPVRTTLFYGQINLILMLLVLWVFSRDEHARLRGVGVGIAAGIKLVPLYFVVQLLALRQWRSAATAALTFLGSVVLTWLVLPADSRQYWTSTFFHSERIAPDTHPANQSLRGVIAHLLHGPAPLWLWLLLALPMLAAGLVLATALDRHGERLLSVTVAGLTSCVVSPFSWGHHWVWFVPLLVYLVHRAQSNPRWWSAAAVLCLSIGGWAYHWSETWVSIGVFLLPPSWPIAPVLMNMYVIAYLVALGAIALMLRRRAQASACERVTESDCEEPDLVRC</sequence>
<evidence type="ECO:0000256" key="7">
    <source>
        <dbReference type="ARBA" id="ARBA00024033"/>
    </source>
</evidence>
<keyword evidence="9" id="KW-0328">Glycosyltransferase</keyword>
<organism evidence="9 10">
    <name type="scientific">Nocardia amikacinitolerans</name>
    <dbReference type="NCBI Taxonomy" id="756689"/>
    <lineage>
        <taxon>Bacteria</taxon>
        <taxon>Bacillati</taxon>
        <taxon>Actinomycetota</taxon>
        <taxon>Actinomycetes</taxon>
        <taxon>Mycobacteriales</taxon>
        <taxon>Nocardiaceae</taxon>
        <taxon>Nocardia</taxon>
    </lineage>
</organism>
<dbReference type="Pfam" id="PF09594">
    <property type="entry name" value="GT87"/>
    <property type="match status" value="1"/>
</dbReference>
<feature type="transmembrane region" description="Helical" evidence="8">
    <location>
        <begin position="226"/>
        <end position="245"/>
    </location>
</feature>
<dbReference type="GO" id="GO:0005886">
    <property type="term" value="C:plasma membrane"/>
    <property type="evidence" value="ECO:0007669"/>
    <property type="project" value="UniProtKB-SubCell"/>
</dbReference>
<evidence type="ECO:0000313" key="10">
    <source>
        <dbReference type="Proteomes" id="UP000219565"/>
    </source>
</evidence>
<evidence type="ECO:0000256" key="3">
    <source>
        <dbReference type="ARBA" id="ARBA00022679"/>
    </source>
</evidence>
<evidence type="ECO:0000313" key="9">
    <source>
        <dbReference type="EMBL" id="SNY81515.1"/>
    </source>
</evidence>
<evidence type="ECO:0000256" key="4">
    <source>
        <dbReference type="ARBA" id="ARBA00022692"/>
    </source>
</evidence>
<comment type="subcellular location">
    <subcellularLocation>
        <location evidence="1">Cell membrane</location>
        <topology evidence="1">Multi-pass membrane protein</topology>
    </subcellularLocation>
</comment>
<feature type="transmembrane region" description="Helical" evidence="8">
    <location>
        <begin position="97"/>
        <end position="116"/>
    </location>
</feature>
<feature type="transmembrane region" description="Helical" evidence="8">
    <location>
        <begin position="200"/>
        <end position="220"/>
    </location>
</feature>
<dbReference type="Proteomes" id="UP000219565">
    <property type="component" value="Unassembled WGS sequence"/>
</dbReference>
<evidence type="ECO:0000256" key="6">
    <source>
        <dbReference type="ARBA" id="ARBA00023136"/>
    </source>
</evidence>
<keyword evidence="3 9" id="KW-0808">Transferase</keyword>
<feature type="transmembrane region" description="Helical" evidence="8">
    <location>
        <begin position="146"/>
        <end position="164"/>
    </location>
</feature>
<gene>
    <name evidence="9" type="ORF">SAMN04244553_3109</name>
</gene>
<name>A0A285L981_9NOCA</name>
<dbReference type="AlphaFoldDB" id="A0A285L981"/>
<dbReference type="InterPro" id="IPR018584">
    <property type="entry name" value="GT87"/>
</dbReference>
<dbReference type="RefSeq" id="WP_245910113.1">
    <property type="nucleotide sequence ID" value="NZ_OBEG01000002.1"/>
</dbReference>
<evidence type="ECO:0000256" key="8">
    <source>
        <dbReference type="SAM" id="Phobius"/>
    </source>
</evidence>